<proteinExistence type="inferred from homology"/>
<dbReference type="GO" id="GO:0005886">
    <property type="term" value="C:plasma membrane"/>
    <property type="evidence" value="ECO:0007669"/>
    <property type="project" value="UniProtKB-SubCell"/>
</dbReference>
<comment type="caution">
    <text evidence="13">The sequence shown here is derived from an EMBL/GenBank/DDBJ whole genome shotgun (WGS) entry which is preliminary data.</text>
</comment>
<reference evidence="13 14" key="1">
    <citation type="submission" date="2019-07" db="EMBL/GenBank/DDBJ databases">
        <title>Draft genome assembly of a fouling barnacle, Amphibalanus amphitrite (Darwin, 1854): The first reference genome for Thecostraca.</title>
        <authorList>
            <person name="Kim W."/>
        </authorList>
    </citation>
    <scope>NUCLEOTIDE SEQUENCE [LARGE SCALE GENOMIC DNA]</scope>
    <source>
        <strain evidence="13">SNU_AA5</strain>
        <tissue evidence="13">Soma without cirri and trophi</tissue>
    </source>
</reference>
<evidence type="ECO:0000313" key="13">
    <source>
        <dbReference type="EMBL" id="KAF0311115.1"/>
    </source>
</evidence>
<evidence type="ECO:0000259" key="12">
    <source>
        <dbReference type="PROSITE" id="PS50262"/>
    </source>
</evidence>
<feature type="transmembrane region" description="Helical" evidence="11">
    <location>
        <begin position="161"/>
        <end position="182"/>
    </location>
</feature>
<dbReference type="PROSITE" id="PS50262">
    <property type="entry name" value="G_PROTEIN_RECEP_F1_2"/>
    <property type="match status" value="2"/>
</dbReference>
<dbReference type="InterPro" id="IPR000276">
    <property type="entry name" value="GPCR_Rhodpsn"/>
</dbReference>
<feature type="transmembrane region" description="Helical" evidence="11">
    <location>
        <begin position="63"/>
        <end position="84"/>
    </location>
</feature>
<dbReference type="InterPro" id="IPR017452">
    <property type="entry name" value="GPCR_Rhodpsn_7TM"/>
</dbReference>
<dbReference type="SUPFAM" id="SSF81321">
    <property type="entry name" value="Family A G protein-coupled receptor-like"/>
    <property type="match status" value="2"/>
</dbReference>
<evidence type="ECO:0000256" key="9">
    <source>
        <dbReference type="ARBA" id="ARBA00023224"/>
    </source>
</evidence>
<dbReference type="PANTHER" id="PTHR24228">
    <property type="entry name" value="B2 BRADYKININ RECEPTOR/ANGIOTENSIN II RECEPTOR"/>
    <property type="match status" value="1"/>
</dbReference>
<keyword evidence="9" id="KW-0807">Transducer</keyword>
<feature type="transmembrane region" description="Helical" evidence="11">
    <location>
        <begin position="321"/>
        <end position="342"/>
    </location>
</feature>
<keyword evidence="5 11" id="KW-1133">Transmembrane helix</keyword>
<gene>
    <name evidence="13" type="primary">moody_1</name>
    <name evidence="13" type="ORF">FJT64_018034</name>
</gene>
<feature type="domain" description="G-protein coupled receptors family 1 profile" evidence="12">
    <location>
        <begin position="267"/>
        <end position="370"/>
    </location>
</feature>
<feature type="region of interest" description="Disordered" evidence="10">
    <location>
        <begin position="388"/>
        <end position="413"/>
    </location>
</feature>
<evidence type="ECO:0000313" key="14">
    <source>
        <dbReference type="Proteomes" id="UP000440578"/>
    </source>
</evidence>
<dbReference type="Gene3D" id="1.20.1070.10">
    <property type="entry name" value="Rhodopsin 7-helix transmembrane proteins"/>
    <property type="match status" value="2"/>
</dbReference>
<feature type="domain" description="G-protein coupled receptors family 1 profile" evidence="12">
    <location>
        <begin position="39"/>
        <end position="210"/>
    </location>
</feature>
<dbReference type="Pfam" id="PF00001">
    <property type="entry name" value="7tm_1"/>
    <property type="match status" value="2"/>
</dbReference>
<organism evidence="13 14">
    <name type="scientific">Amphibalanus amphitrite</name>
    <name type="common">Striped barnacle</name>
    <name type="synonym">Balanus amphitrite</name>
    <dbReference type="NCBI Taxonomy" id="1232801"/>
    <lineage>
        <taxon>Eukaryota</taxon>
        <taxon>Metazoa</taxon>
        <taxon>Ecdysozoa</taxon>
        <taxon>Arthropoda</taxon>
        <taxon>Crustacea</taxon>
        <taxon>Multicrustacea</taxon>
        <taxon>Cirripedia</taxon>
        <taxon>Thoracica</taxon>
        <taxon>Thoracicalcarea</taxon>
        <taxon>Balanomorpha</taxon>
        <taxon>Balanoidea</taxon>
        <taxon>Balanidae</taxon>
        <taxon>Amphibalaninae</taxon>
        <taxon>Amphibalanus</taxon>
    </lineage>
</organism>
<keyword evidence="7 11" id="KW-0472">Membrane</keyword>
<evidence type="ECO:0000256" key="4">
    <source>
        <dbReference type="ARBA" id="ARBA00022692"/>
    </source>
</evidence>
<comment type="similarity">
    <text evidence="2">Belongs to the G-protein coupled receptor 1 family.</text>
</comment>
<evidence type="ECO:0000256" key="1">
    <source>
        <dbReference type="ARBA" id="ARBA00004651"/>
    </source>
</evidence>
<name>A0A6A4WW65_AMPAM</name>
<dbReference type="GO" id="GO:0004930">
    <property type="term" value="F:G protein-coupled receptor activity"/>
    <property type="evidence" value="ECO:0007669"/>
    <property type="project" value="UniProtKB-KW"/>
</dbReference>
<keyword evidence="14" id="KW-1185">Reference proteome</keyword>
<sequence>MATGFTKSFTTPLDQQDSTVTMATNLTTPLDQQIGLFVLIICPPGVYHRLYQRRWVAAQIAGIWSFSLVMLTPTLAGAWGRFGYLPRLRCCAILPVNGRSPNVALFMITFLAPCAVISVCYLAILIAVMRRQRQYLAPQNGEVRSQHALRQRRHEVRVTRMSLAVFMAFIVCFAPLTIINIWDVGFNHPVLHVVGYVIMCASSSINPIIYVALSQQYRRAYWSLFSCRQPRRGPETSSNGRFGYQPRLRSCAILPVNGRSPNVALFIIAFLVTCAVISVCYLAILIAVMRRQRQHLAPQKGEVRSQRTLRQRRHEVRVTRMSLAVFMAFIVCFTPLTVANIWDVGYDHPVLHVIGYVAVCVSCSINPIIYVTLSKQYRRAYWSLFSCGKPRRSSETSSNGEAPVSVTKATAARDATDSTARSAWALQQTLMISSINQ</sequence>
<feature type="transmembrane region" description="Helical" evidence="11">
    <location>
        <begin position="354"/>
        <end position="373"/>
    </location>
</feature>
<evidence type="ECO:0000256" key="10">
    <source>
        <dbReference type="SAM" id="MobiDB-lite"/>
    </source>
</evidence>
<dbReference type="EMBL" id="VIIS01000263">
    <property type="protein sequence ID" value="KAF0311115.1"/>
    <property type="molecule type" value="Genomic_DNA"/>
</dbReference>
<evidence type="ECO:0000256" key="7">
    <source>
        <dbReference type="ARBA" id="ARBA00023136"/>
    </source>
</evidence>
<keyword evidence="6" id="KW-0297">G-protein coupled receptor</keyword>
<keyword evidence="3" id="KW-1003">Cell membrane</keyword>
<dbReference type="PRINTS" id="PR00237">
    <property type="entry name" value="GPCRRHODOPSN"/>
</dbReference>
<dbReference type="AlphaFoldDB" id="A0A6A4WW65"/>
<evidence type="ECO:0000256" key="8">
    <source>
        <dbReference type="ARBA" id="ARBA00023170"/>
    </source>
</evidence>
<feature type="transmembrane region" description="Helical" evidence="11">
    <location>
        <begin position="104"/>
        <end position="128"/>
    </location>
</feature>
<dbReference type="OrthoDB" id="6117944at2759"/>
<accession>A0A6A4WW65</accession>
<comment type="subcellular location">
    <subcellularLocation>
        <location evidence="1">Cell membrane</location>
        <topology evidence="1">Multi-pass membrane protein</topology>
    </subcellularLocation>
</comment>
<dbReference type="PANTHER" id="PTHR24228:SF74">
    <property type="entry name" value="G-PROTEIN COUPLED RECEPTORS FAMILY 1 PROFILE DOMAIN-CONTAINING PROTEIN"/>
    <property type="match status" value="1"/>
</dbReference>
<evidence type="ECO:0000256" key="3">
    <source>
        <dbReference type="ARBA" id="ARBA00022475"/>
    </source>
</evidence>
<keyword evidence="8 13" id="KW-0675">Receptor</keyword>
<protein>
    <submittedName>
        <fullName evidence="13">G-protein coupled receptor moody</fullName>
    </submittedName>
</protein>
<dbReference type="Proteomes" id="UP000440578">
    <property type="component" value="Unassembled WGS sequence"/>
</dbReference>
<evidence type="ECO:0000256" key="2">
    <source>
        <dbReference type="ARBA" id="ARBA00010663"/>
    </source>
</evidence>
<evidence type="ECO:0000256" key="5">
    <source>
        <dbReference type="ARBA" id="ARBA00022989"/>
    </source>
</evidence>
<evidence type="ECO:0000256" key="6">
    <source>
        <dbReference type="ARBA" id="ARBA00023040"/>
    </source>
</evidence>
<evidence type="ECO:0000256" key="11">
    <source>
        <dbReference type="SAM" id="Phobius"/>
    </source>
</evidence>
<keyword evidence="4 11" id="KW-0812">Transmembrane</keyword>
<feature type="transmembrane region" description="Helical" evidence="11">
    <location>
        <begin position="263"/>
        <end position="288"/>
    </location>
</feature>